<evidence type="ECO:0000256" key="7">
    <source>
        <dbReference type="HAMAP-Rule" id="MF_00675"/>
    </source>
</evidence>
<comment type="catalytic activity">
    <reaction evidence="7">
        <text>aldehydo-D-galacturonate = keto-D-tagaturonate</text>
        <dbReference type="Rhea" id="RHEA:27702"/>
        <dbReference type="ChEBI" id="CHEBI:12952"/>
        <dbReference type="ChEBI" id="CHEBI:17886"/>
    </reaction>
</comment>
<name>A0ABW0R1Z8_9BACL</name>
<dbReference type="EC" id="5.3.1.12" evidence="4 7"/>
<gene>
    <name evidence="7 8" type="primary">uxaC</name>
    <name evidence="8" type="ORF">ACFPQ4_07215</name>
</gene>
<evidence type="ECO:0000313" key="8">
    <source>
        <dbReference type="EMBL" id="MFC5529239.1"/>
    </source>
</evidence>
<evidence type="ECO:0000256" key="6">
    <source>
        <dbReference type="ARBA" id="ARBA00023235"/>
    </source>
</evidence>
<dbReference type="EMBL" id="JBHSNC010000021">
    <property type="protein sequence ID" value="MFC5529239.1"/>
    <property type="molecule type" value="Genomic_DNA"/>
</dbReference>
<accession>A0ABW0R1Z8</accession>
<dbReference type="GO" id="GO:0008880">
    <property type="term" value="F:glucuronate isomerase activity"/>
    <property type="evidence" value="ECO:0007669"/>
    <property type="project" value="UniProtKB-EC"/>
</dbReference>
<evidence type="ECO:0000313" key="9">
    <source>
        <dbReference type="Proteomes" id="UP001596108"/>
    </source>
</evidence>
<comment type="pathway">
    <text evidence="2 7">Carbohydrate metabolism; pentose and glucuronate interconversion.</text>
</comment>
<evidence type="ECO:0000256" key="5">
    <source>
        <dbReference type="ARBA" id="ARBA00020555"/>
    </source>
</evidence>
<keyword evidence="6 7" id="KW-0413">Isomerase</keyword>
<evidence type="ECO:0000256" key="1">
    <source>
        <dbReference type="ARBA" id="ARBA00001165"/>
    </source>
</evidence>
<comment type="caution">
    <text evidence="8">The sequence shown here is derived from an EMBL/GenBank/DDBJ whole genome shotgun (WGS) entry which is preliminary data.</text>
</comment>
<reference evidence="9" key="1">
    <citation type="journal article" date="2019" name="Int. J. Syst. Evol. Microbiol.">
        <title>The Global Catalogue of Microorganisms (GCM) 10K type strain sequencing project: providing services to taxonomists for standard genome sequencing and annotation.</title>
        <authorList>
            <consortium name="The Broad Institute Genomics Platform"/>
            <consortium name="The Broad Institute Genome Sequencing Center for Infectious Disease"/>
            <person name="Wu L."/>
            <person name="Ma J."/>
        </authorList>
    </citation>
    <scope>NUCLEOTIDE SEQUENCE [LARGE SCALE GENOMIC DNA]</scope>
    <source>
        <strain evidence="9">CGMCC 1.18578</strain>
    </source>
</reference>
<dbReference type="InterPro" id="IPR003766">
    <property type="entry name" value="Uronate_isomerase"/>
</dbReference>
<dbReference type="HAMAP" id="MF_00675">
    <property type="entry name" value="UxaC"/>
    <property type="match status" value="1"/>
</dbReference>
<dbReference type="Pfam" id="PF02614">
    <property type="entry name" value="UxaC"/>
    <property type="match status" value="1"/>
</dbReference>
<comment type="similarity">
    <text evidence="3 7">Belongs to the metallo-dependent hydrolases superfamily. Uronate isomerase family.</text>
</comment>
<keyword evidence="9" id="KW-1185">Reference proteome</keyword>
<comment type="catalytic activity">
    <reaction evidence="1 7">
        <text>D-glucuronate = D-fructuronate</text>
        <dbReference type="Rhea" id="RHEA:13049"/>
        <dbReference type="ChEBI" id="CHEBI:58720"/>
        <dbReference type="ChEBI" id="CHEBI:59863"/>
        <dbReference type="EC" id="5.3.1.12"/>
    </reaction>
</comment>
<evidence type="ECO:0000256" key="4">
    <source>
        <dbReference type="ARBA" id="ARBA00012546"/>
    </source>
</evidence>
<dbReference type="Proteomes" id="UP001596108">
    <property type="component" value="Unassembled WGS sequence"/>
</dbReference>
<dbReference type="NCBIfam" id="NF002794">
    <property type="entry name" value="PRK02925.1"/>
    <property type="match status" value="1"/>
</dbReference>
<evidence type="ECO:0000256" key="2">
    <source>
        <dbReference type="ARBA" id="ARBA00004892"/>
    </source>
</evidence>
<organism evidence="8 9">
    <name type="scientific">Cohnella yongneupensis</name>
    <dbReference type="NCBI Taxonomy" id="425006"/>
    <lineage>
        <taxon>Bacteria</taxon>
        <taxon>Bacillati</taxon>
        <taxon>Bacillota</taxon>
        <taxon>Bacilli</taxon>
        <taxon>Bacillales</taxon>
        <taxon>Paenibacillaceae</taxon>
        <taxon>Cohnella</taxon>
    </lineage>
</organism>
<dbReference type="Gene3D" id="1.10.2020.10">
    <property type="entry name" value="uronate isomerase, domain 2, chain A"/>
    <property type="match status" value="1"/>
</dbReference>
<dbReference type="PANTHER" id="PTHR30068">
    <property type="entry name" value="URONATE ISOMERASE"/>
    <property type="match status" value="1"/>
</dbReference>
<dbReference type="Gene3D" id="3.20.20.140">
    <property type="entry name" value="Metal-dependent hydrolases"/>
    <property type="match status" value="1"/>
</dbReference>
<sequence>MKPFMDEMFLLGNETAARLYHDYAANMPIIDYHCHLDPREIAENKRFANLTEAWLYGDHYKWRAMRANGIEERYVTGGEGVTDYDRFLAYARTVPATIGNPLYHWSHLELRRMFGVEEIIHEGNARAIWDKTKSVFDGQGLSVRDLIRTSNVTVICTTDDPVDSLEYHAAIRDDDCIDTQVLPSFRPDKALNIRAATFLPWISKLEAAIGSTVADYDALLSALKARVDYFNAMGCRVSDHALDEVPFAACTHAEAAAIFAKAVKGQSVSKEEENQYKTHTLLQLGRWYSELDWAMQLHIHAHRNNNQRMLARLGPDTGYDSIGDGRLANALVGLMDAWDKEGALPRTIVYSLNPKDNDVLASIIGSFQGDGIPGKIQLGSAWWFNDTKDGMLAQLSSLSNMGLLGRFVGMLTDSRSFLSFTRHEYFRRILCNLIGDWVERGEAPNDLNWLGGLVQDISYRNAESYFRFGNAVNEGSAKRHVGA</sequence>
<dbReference type="PANTHER" id="PTHR30068:SF4">
    <property type="entry name" value="URONATE ISOMERASE"/>
    <property type="match status" value="1"/>
</dbReference>
<evidence type="ECO:0000256" key="3">
    <source>
        <dbReference type="ARBA" id="ARBA00008397"/>
    </source>
</evidence>
<dbReference type="SUPFAM" id="SSF51556">
    <property type="entry name" value="Metallo-dependent hydrolases"/>
    <property type="match status" value="1"/>
</dbReference>
<proteinExistence type="inferred from homology"/>
<dbReference type="InterPro" id="IPR032466">
    <property type="entry name" value="Metal_Hydrolase"/>
</dbReference>
<dbReference type="RefSeq" id="WP_378111101.1">
    <property type="nucleotide sequence ID" value="NZ_JBHSNC010000021.1"/>
</dbReference>
<protein>
    <recommendedName>
        <fullName evidence="5 7">Uronate isomerase</fullName>
        <ecNumber evidence="4 7">5.3.1.12</ecNumber>
    </recommendedName>
    <alternativeName>
        <fullName evidence="7">Glucuronate isomerase</fullName>
    </alternativeName>
    <alternativeName>
        <fullName evidence="7">Uronic isomerase</fullName>
    </alternativeName>
</protein>